<evidence type="ECO:0000313" key="2">
    <source>
        <dbReference type="EMBL" id="SDQ85489.1"/>
    </source>
</evidence>
<dbReference type="OrthoDB" id="7009302at2"/>
<feature type="chain" id="PRO_5044371324" evidence="1">
    <location>
        <begin position="23"/>
        <end position="216"/>
    </location>
</feature>
<sequence>MKSRSALFVGLFLAVAGLNAQAADLRVKGSIAPASCSFTITNSTLDFGRINPSSLSATNYTKLDKKGTPFAVSCSSPTMVGIKTLDNRASSKVPGLMQVMYNRTYHDGFNYGLGTTAKGENIGGYVVFMENNVADGRAVLLARSFNNGATWHYTDQVLGQPPELGSWRSGSAYTPIRLKVVSGNLRVQPVINKTSALTMNSEIMLDGHATLELVYL</sequence>
<comment type="caution">
    <text evidence="3">The sequence shown here is derived from an EMBL/GenBank/DDBJ whole genome shotgun (WGS) entry which is preliminary data.</text>
</comment>
<keyword evidence="4" id="KW-1185">Reference proteome</keyword>
<feature type="signal peptide" evidence="1">
    <location>
        <begin position="1"/>
        <end position="22"/>
    </location>
</feature>
<dbReference type="Proteomes" id="UP000317267">
    <property type="component" value="Unassembled WGS sequence"/>
</dbReference>
<name>A0A1H1EAL2_9PSED</name>
<protein>
    <submittedName>
        <fullName evidence="3">DUF1120 domain-containing protein</fullName>
    </submittedName>
</protein>
<dbReference type="Pfam" id="PF06551">
    <property type="entry name" value="DUF1120"/>
    <property type="match status" value="1"/>
</dbReference>
<dbReference type="EMBL" id="VFES01000021">
    <property type="protein sequence ID" value="TWR60830.1"/>
    <property type="molecule type" value="Genomic_DNA"/>
</dbReference>
<dbReference type="Proteomes" id="UP000198740">
    <property type="component" value="Unassembled WGS sequence"/>
</dbReference>
<dbReference type="AlphaFoldDB" id="A0A1H1EAL2"/>
<keyword evidence="1" id="KW-0732">Signal</keyword>
<dbReference type="RefSeq" id="WP_090401545.1">
    <property type="nucleotide sequence ID" value="NZ_FNKM01000002.1"/>
</dbReference>
<proteinExistence type="predicted"/>
<reference evidence="2 4" key="1">
    <citation type="submission" date="2016-10" db="EMBL/GenBank/DDBJ databases">
        <authorList>
            <person name="Varghese N."/>
            <person name="Submissions S."/>
        </authorList>
    </citation>
    <scope>NUCLEOTIDE SEQUENCE [LARGE SCALE GENOMIC DNA]</scope>
    <source>
        <strain evidence="2 4">BS2976</strain>
    </source>
</reference>
<reference evidence="3 5" key="2">
    <citation type="submission" date="2019-06" db="EMBL/GenBank/DDBJ databases">
        <title>Pseudomonas bimorpha sp. nov. isolated from bovine raw milk and skim milk concentrate.</title>
        <authorList>
            <person name="Hofmann K."/>
            <person name="Huptas C."/>
            <person name="Doll E."/>
            <person name="Scherer S."/>
            <person name="Wenning M."/>
        </authorList>
    </citation>
    <scope>NUCLEOTIDE SEQUENCE [LARGE SCALE GENOMIC DNA]</scope>
    <source>
        <strain evidence="3 5">DSM 17515</strain>
    </source>
</reference>
<evidence type="ECO:0000313" key="4">
    <source>
        <dbReference type="Proteomes" id="UP000198740"/>
    </source>
</evidence>
<evidence type="ECO:0000256" key="1">
    <source>
        <dbReference type="SAM" id="SignalP"/>
    </source>
</evidence>
<dbReference type="InterPro" id="IPR010546">
    <property type="entry name" value="DUF1120"/>
</dbReference>
<gene>
    <name evidence="3" type="ORF">FIV39_26440</name>
    <name evidence="2" type="ORF">SAMN04490186_2216</name>
</gene>
<evidence type="ECO:0000313" key="3">
    <source>
        <dbReference type="EMBL" id="TWR60830.1"/>
    </source>
</evidence>
<dbReference type="EMBL" id="FNKM01000002">
    <property type="protein sequence ID" value="SDQ85489.1"/>
    <property type="molecule type" value="Genomic_DNA"/>
</dbReference>
<evidence type="ECO:0000313" key="5">
    <source>
        <dbReference type="Proteomes" id="UP000317267"/>
    </source>
</evidence>
<organism evidence="3 5">
    <name type="scientific">Pseudomonas grimontii</name>
    <dbReference type="NCBI Taxonomy" id="129847"/>
    <lineage>
        <taxon>Bacteria</taxon>
        <taxon>Pseudomonadati</taxon>
        <taxon>Pseudomonadota</taxon>
        <taxon>Gammaproteobacteria</taxon>
        <taxon>Pseudomonadales</taxon>
        <taxon>Pseudomonadaceae</taxon>
        <taxon>Pseudomonas</taxon>
    </lineage>
</organism>
<accession>A0A1H1EAL2</accession>